<dbReference type="InterPro" id="IPR046956">
    <property type="entry name" value="RLP23-like"/>
</dbReference>
<dbReference type="SUPFAM" id="SSF52058">
    <property type="entry name" value="L domain-like"/>
    <property type="match status" value="3"/>
</dbReference>
<dbReference type="PRINTS" id="PR00019">
    <property type="entry name" value="LEURICHRPT"/>
</dbReference>
<evidence type="ECO:0000313" key="14">
    <source>
        <dbReference type="EMBL" id="KAF3435985.1"/>
    </source>
</evidence>
<comment type="subcellular location">
    <subcellularLocation>
        <location evidence="1">Cell membrane</location>
        <topology evidence="1">Single-pass type I membrane protein</topology>
    </subcellularLocation>
</comment>
<evidence type="ECO:0000256" key="12">
    <source>
        <dbReference type="SAM" id="Phobius"/>
    </source>
</evidence>
<dbReference type="OrthoDB" id="1193970at2759"/>
<evidence type="ECO:0000256" key="7">
    <source>
        <dbReference type="ARBA" id="ARBA00022737"/>
    </source>
</evidence>
<dbReference type="InterPro" id="IPR003591">
    <property type="entry name" value="Leu-rich_rpt_typical-subtyp"/>
</dbReference>
<sequence length="983" mass="110295">MIIFLTRSATRIPPDDLLVMWFGVALLLATNTVLLVGSSSGGTGNSQAARCIGSERQALLNFKQHLVDTRNLLSSWNIDEEEDCCKWSRITCDNQINRVINVDLNPLNDNDDESYYFVETSFSSDPQFYFGGEIDPSLAELPHLKYLDLSLSNFTRIPEFIGSFSKLEYLNLLDNPIAETPSQVIGNLKSLRNLLLGKYDYEMVADNLEWLSNLSSLRVVVFKKINFKKVVDWLQQIKLAPSLTTLAITRSLFPKVDLFTLSHHNLNYSNSLTTLHMEYNTIHATAIPWIINVSSNLVDFTFRLNNIGGSPLPNSFRTVTSLKSITIYDNGFEGELPKSLGNLCNLQTLDLSRNSFHETLLKDFVGSLADCTKKSLKTLDLSSNQLGGSFPDMKEFTSLQELYLSENRLEGPLSDLQQVPSTLEILDASSNSFTGAVSNVHLQNLYNLQELDLSYNSLTFNVTSNWVPTFQLITIKLSSCMLGPHFPNWLKTQLLLSHLDISNTSISGAIPFWFYNMTYNFTYLNLSFNHISTWPNFPLRFDNHPRIDLSSNQFHGSVPLSLSNATVLNLSNNMFTRFESFLCTLKDRPTSFLDISNNLLSGSLPNCWNHWEQLQILVLDNNKLHGIIPSSFASLYQIQSLSLRKNNLSGNLASSLKNCTQLKLLDMGKNNLTGNIPIWIGESLTSLLMLSLKSNGFHGSIPSKLCHLRSIQVLDLSVNDISGGIPSCIDNFTSMSTMTFKGIVDQTIYSTYFYGNFIVTAYDNSALLVWKGKEYKYDRILGLLRVIDLSSNRLRGEIPVTLTNLVQLVHLNLSRNNLSGIIPMDIGELDQLQGLDLSHNHLSGHIPMSLAKIYYLAYLDMSNNNLSGKIPTSTQLLTFNASAYRDNPGLCGRPLEIMCPGDQTVSNTSKGGEDDDGDELINISWFYMGIGVGFALGFWGVCGTLAFKTSWRHAYFQSLNKLGDWLCVTIMVQKNRLRRRVQS</sequence>
<comment type="caution">
    <text evidence="14">The sequence shown here is derived from an EMBL/GenBank/DDBJ whole genome shotgun (WGS) entry which is preliminary data.</text>
</comment>
<evidence type="ECO:0000256" key="10">
    <source>
        <dbReference type="ARBA" id="ARBA00023170"/>
    </source>
</evidence>
<dbReference type="Pfam" id="PF08263">
    <property type="entry name" value="LRRNT_2"/>
    <property type="match status" value="1"/>
</dbReference>
<dbReference type="Pfam" id="PF13855">
    <property type="entry name" value="LRR_8"/>
    <property type="match status" value="2"/>
</dbReference>
<dbReference type="Proteomes" id="UP000796880">
    <property type="component" value="Unassembled WGS sequence"/>
</dbReference>
<evidence type="ECO:0000259" key="13">
    <source>
        <dbReference type="Pfam" id="PF08263"/>
    </source>
</evidence>
<evidence type="ECO:0000256" key="5">
    <source>
        <dbReference type="ARBA" id="ARBA00022692"/>
    </source>
</evidence>
<comment type="similarity">
    <text evidence="2">Belongs to the RLP family.</text>
</comment>
<keyword evidence="8 12" id="KW-1133">Transmembrane helix</keyword>
<feature type="transmembrane region" description="Helical" evidence="12">
    <location>
        <begin position="925"/>
        <end position="947"/>
    </location>
</feature>
<keyword evidence="7" id="KW-0677">Repeat</keyword>
<proteinExistence type="inferred from homology"/>
<evidence type="ECO:0000256" key="3">
    <source>
        <dbReference type="ARBA" id="ARBA00022475"/>
    </source>
</evidence>
<dbReference type="GO" id="GO:0005886">
    <property type="term" value="C:plasma membrane"/>
    <property type="evidence" value="ECO:0007669"/>
    <property type="project" value="UniProtKB-SubCell"/>
</dbReference>
<keyword evidence="4" id="KW-0433">Leucine-rich repeat</keyword>
<organism evidence="14 15">
    <name type="scientific">Rhamnella rubrinervis</name>
    <dbReference type="NCBI Taxonomy" id="2594499"/>
    <lineage>
        <taxon>Eukaryota</taxon>
        <taxon>Viridiplantae</taxon>
        <taxon>Streptophyta</taxon>
        <taxon>Embryophyta</taxon>
        <taxon>Tracheophyta</taxon>
        <taxon>Spermatophyta</taxon>
        <taxon>Magnoliopsida</taxon>
        <taxon>eudicotyledons</taxon>
        <taxon>Gunneridae</taxon>
        <taxon>Pentapetalae</taxon>
        <taxon>rosids</taxon>
        <taxon>fabids</taxon>
        <taxon>Rosales</taxon>
        <taxon>Rhamnaceae</taxon>
        <taxon>rhamnoid group</taxon>
        <taxon>Rhamneae</taxon>
        <taxon>Rhamnella</taxon>
    </lineage>
</organism>
<accession>A0A8K0GVQ0</accession>
<dbReference type="InterPro" id="IPR032675">
    <property type="entry name" value="LRR_dom_sf"/>
</dbReference>
<keyword evidence="9 12" id="KW-0472">Membrane</keyword>
<dbReference type="InterPro" id="IPR001611">
    <property type="entry name" value="Leu-rich_rpt"/>
</dbReference>
<keyword evidence="15" id="KW-1185">Reference proteome</keyword>
<keyword evidence="6" id="KW-0732">Signal</keyword>
<name>A0A8K0GVQ0_9ROSA</name>
<evidence type="ECO:0000256" key="1">
    <source>
        <dbReference type="ARBA" id="ARBA00004251"/>
    </source>
</evidence>
<dbReference type="Pfam" id="PF00560">
    <property type="entry name" value="LRR_1"/>
    <property type="match status" value="6"/>
</dbReference>
<evidence type="ECO:0000313" key="15">
    <source>
        <dbReference type="Proteomes" id="UP000796880"/>
    </source>
</evidence>
<evidence type="ECO:0000256" key="4">
    <source>
        <dbReference type="ARBA" id="ARBA00022614"/>
    </source>
</evidence>
<evidence type="ECO:0000256" key="6">
    <source>
        <dbReference type="ARBA" id="ARBA00022729"/>
    </source>
</evidence>
<protein>
    <recommendedName>
        <fullName evidence="13">Leucine-rich repeat-containing N-terminal plant-type domain-containing protein</fullName>
    </recommendedName>
</protein>
<evidence type="ECO:0000256" key="8">
    <source>
        <dbReference type="ARBA" id="ARBA00022989"/>
    </source>
</evidence>
<dbReference type="SMART" id="SM00369">
    <property type="entry name" value="LRR_TYP"/>
    <property type="match status" value="10"/>
</dbReference>
<feature type="domain" description="Leucine-rich repeat-containing N-terminal plant-type" evidence="13">
    <location>
        <begin position="54"/>
        <end position="93"/>
    </location>
</feature>
<evidence type="ECO:0000256" key="2">
    <source>
        <dbReference type="ARBA" id="ARBA00009592"/>
    </source>
</evidence>
<dbReference type="PANTHER" id="PTHR48063:SF101">
    <property type="entry name" value="LRR RECEPTOR-LIKE SERINE_THREONINE-PROTEIN KINASE FLS2"/>
    <property type="match status" value="1"/>
</dbReference>
<keyword evidence="11" id="KW-0325">Glycoprotein</keyword>
<dbReference type="EMBL" id="VOIH02000010">
    <property type="protein sequence ID" value="KAF3435985.1"/>
    <property type="molecule type" value="Genomic_DNA"/>
</dbReference>
<gene>
    <name evidence="14" type="ORF">FNV43_RR23077</name>
</gene>
<dbReference type="AlphaFoldDB" id="A0A8K0GVQ0"/>
<dbReference type="InterPro" id="IPR013210">
    <property type="entry name" value="LRR_N_plant-typ"/>
</dbReference>
<reference evidence="14" key="1">
    <citation type="submission" date="2020-03" db="EMBL/GenBank/DDBJ databases">
        <title>A high-quality chromosome-level genome assembly of a woody plant with both climbing and erect habits, Rhamnella rubrinervis.</title>
        <authorList>
            <person name="Lu Z."/>
            <person name="Yang Y."/>
            <person name="Zhu X."/>
            <person name="Sun Y."/>
        </authorList>
    </citation>
    <scope>NUCLEOTIDE SEQUENCE</scope>
    <source>
        <strain evidence="14">BYM</strain>
        <tissue evidence="14">Leaf</tissue>
    </source>
</reference>
<keyword evidence="3" id="KW-1003">Cell membrane</keyword>
<dbReference type="FunFam" id="3.80.10.10:FF:001347">
    <property type="entry name" value="LRR receptor-like serine/threonine-protein kinase GSO2"/>
    <property type="match status" value="1"/>
</dbReference>
<keyword evidence="10" id="KW-0675">Receptor</keyword>
<dbReference type="PANTHER" id="PTHR48063">
    <property type="entry name" value="LRR RECEPTOR-LIKE KINASE"/>
    <property type="match status" value="1"/>
</dbReference>
<evidence type="ECO:0000256" key="11">
    <source>
        <dbReference type="ARBA" id="ARBA00023180"/>
    </source>
</evidence>
<keyword evidence="5 12" id="KW-0812">Transmembrane</keyword>
<dbReference type="FunFam" id="3.80.10.10:FF:000041">
    <property type="entry name" value="LRR receptor-like serine/threonine-protein kinase ERECTA"/>
    <property type="match status" value="1"/>
</dbReference>
<dbReference type="Gene3D" id="3.80.10.10">
    <property type="entry name" value="Ribonuclease Inhibitor"/>
    <property type="match status" value="3"/>
</dbReference>
<dbReference type="FunFam" id="3.80.10.10:FF:000213">
    <property type="entry name" value="Tyrosine-sulfated glycopeptide receptor 1"/>
    <property type="match status" value="1"/>
</dbReference>
<evidence type="ECO:0000256" key="9">
    <source>
        <dbReference type="ARBA" id="ARBA00023136"/>
    </source>
</evidence>